<evidence type="ECO:0000313" key="1">
    <source>
        <dbReference type="EMBL" id="KAJ6438992.1"/>
    </source>
</evidence>
<dbReference type="EMBL" id="JAQHRD010000007">
    <property type="protein sequence ID" value="KAJ6438992.1"/>
    <property type="molecule type" value="Genomic_DNA"/>
</dbReference>
<dbReference type="AlphaFoldDB" id="A0AB34FKK8"/>
<evidence type="ECO:0000313" key="2">
    <source>
        <dbReference type="Proteomes" id="UP001163105"/>
    </source>
</evidence>
<protein>
    <submittedName>
        <fullName evidence="1">Uncharacterized protein</fullName>
    </submittedName>
</protein>
<name>A0AB34FKK8_9HYPO</name>
<organism evidence="1 2">
    <name type="scientific">Purpureocillium lavendulum</name>
    <dbReference type="NCBI Taxonomy" id="1247861"/>
    <lineage>
        <taxon>Eukaryota</taxon>
        <taxon>Fungi</taxon>
        <taxon>Dikarya</taxon>
        <taxon>Ascomycota</taxon>
        <taxon>Pezizomycotina</taxon>
        <taxon>Sordariomycetes</taxon>
        <taxon>Hypocreomycetidae</taxon>
        <taxon>Hypocreales</taxon>
        <taxon>Ophiocordycipitaceae</taxon>
        <taxon>Purpureocillium</taxon>
    </lineage>
</organism>
<dbReference type="Proteomes" id="UP001163105">
    <property type="component" value="Unassembled WGS sequence"/>
</dbReference>
<gene>
    <name evidence="1" type="ORF">O9K51_08395</name>
</gene>
<keyword evidence="2" id="KW-1185">Reference proteome</keyword>
<accession>A0AB34FKK8</accession>
<sequence>MIDHLPDGALIRPADKKGIGAIHIPLPVVLVSDHGNERNNATGLQSVLKRLMVDISRAQDRLQVHENSRKTTHSKIAKAAIYVGRTEYWTSDIAADDSFSVQIESNADLGVMDLQHPNCVGVTLTIQFGAECLLVHSVTVRGDT</sequence>
<proteinExistence type="predicted"/>
<reference evidence="1" key="1">
    <citation type="submission" date="2023-01" db="EMBL/GenBank/DDBJ databases">
        <title>The growth and conidiation of Purpureocillium lavendulum are regulated by nitrogen source and histone H3K14 acetylation.</title>
        <authorList>
            <person name="Tang P."/>
            <person name="Han J."/>
            <person name="Zhang C."/>
            <person name="Tang P."/>
            <person name="Qi F."/>
            <person name="Zhang K."/>
            <person name="Liang L."/>
        </authorList>
    </citation>
    <scope>NUCLEOTIDE SEQUENCE</scope>
    <source>
        <strain evidence="1">YMF1.00683</strain>
    </source>
</reference>
<comment type="caution">
    <text evidence="1">The sequence shown here is derived from an EMBL/GenBank/DDBJ whole genome shotgun (WGS) entry which is preliminary data.</text>
</comment>